<keyword evidence="6 10" id="KW-0067">ATP-binding</keyword>
<dbReference type="PROSITE" id="PS50893">
    <property type="entry name" value="ABC_TRANSPORTER_2"/>
    <property type="match status" value="1"/>
</dbReference>
<dbReference type="AlphaFoldDB" id="A0A7L4YUB5"/>
<evidence type="ECO:0000256" key="3">
    <source>
        <dbReference type="ARBA" id="ARBA00022448"/>
    </source>
</evidence>
<reference evidence="10 11" key="1">
    <citation type="journal article" date="2018" name="Int. J. Syst. Evol. Microbiol.">
        <title>Epidermidibacterium keratini gen. nov., sp. nov., a member of the family Sporichthyaceae, isolated from keratin epidermis.</title>
        <authorList>
            <person name="Lee D.G."/>
            <person name="Trujillo M.E."/>
            <person name="Kang S."/>
            <person name="Nam J.J."/>
            <person name="Kim Y.J."/>
        </authorList>
    </citation>
    <scope>NUCLEOTIDE SEQUENCE [LARGE SCALE GENOMIC DNA]</scope>
    <source>
        <strain evidence="10 11">EPI-7</strain>
    </source>
</reference>
<name>A0A7L4YUB5_9ACTN</name>
<evidence type="ECO:0000256" key="7">
    <source>
        <dbReference type="ARBA" id="ARBA00023136"/>
    </source>
</evidence>
<feature type="domain" description="ABC transporter" evidence="9">
    <location>
        <begin position="27"/>
        <end position="274"/>
    </location>
</feature>
<evidence type="ECO:0000256" key="4">
    <source>
        <dbReference type="ARBA" id="ARBA00022475"/>
    </source>
</evidence>
<organism evidence="10 11">
    <name type="scientific">Epidermidibacterium keratini</name>
    <dbReference type="NCBI Taxonomy" id="1891644"/>
    <lineage>
        <taxon>Bacteria</taxon>
        <taxon>Bacillati</taxon>
        <taxon>Actinomycetota</taxon>
        <taxon>Actinomycetes</taxon>
        <taxon>Sporichthyales</taxon>
        <taxon>Sporichthyaceae</taxon>
        <taxon>Epidermidibacterium</taxon>
    </lineage>
</organism>
<keyword evidence="7" id="KW-0472">Membrane</keyword>
<keyword evidence="4" id="KW-1003">Cell membrane</keyword>
<dbReference type="InterPro" id="IPR027417">
    <property type="entry name" value="P-loop_NTPase"/>
</dbReference>
<dbReference type="InterPro" id="IPR013563">
    <property type="entry name" value="Oligopep_ABC_C"/>
</dbReference>
<dbReference type="EMBL" id="CP047156">
    <property type="protein sequence ID" value="QHC02037.1"/>
    <property type="molecule type" value="Genomic_DNA"/>
</dbReference>
<protein>
    <submittedName>
        <fullName evidence="10">ATP-binding cassette domain-containing protein</fullName>
    </submittedName>
</protein>
<evidence type="ECO:0000256" key="6">
    <source>
        <dbReference type="ARBA" id="ARBA00022840"/>
    </source>
</evidence>
<dbReference type="GO" id="GO:0016887">
    <property type="term" value="F:ATP hydrolysis activity"/>
    <property type="evidence" value="ECO:0007669"/>
    <property type="project" value="InterPro"/>
</dbReference>
<dbReference type="CDD" id="cd03257">
    <property type="entry name" value="ABC_NikE_OppD_transporters"/>
    <property type="match status" value="1"/>
</dbReference>
<comment type="similarity">
    <text evidence="2">Belongs to the ABC transporter superfamily.</text>
</comment>
<dbReference type="InParanoid" id="A0A7L4YUB5"/>
<dbReference type="OrthoDB" id="9809030at2"/>
<dbReference type="FunFam" id="3.40.50.300:FF:000016">
    <property type="entry name" value="Oligopeptide ABC transporter ATP-binding component"/>
    <property type="match status" value="1"/>
</dbReference>
<dbReference type="Proteomes" id="UP000463857">
    <property type="component" value="Chromosome"/>
</dbReference>
<dbReference type="RefSeq" id="WP_159547161.1">
    <property type="nucleotide sequence ID" value="NZ_CP047156.1"/>
</dbReference>
<dbReference type="KEGG" id="eke:EK0264_18320"/>
<proteinExistence type="inferred from homology"/>
<dbReference type="Pfam" id="PF00005">
    <property type="entry name" value="ABC_tran"/>
    <property type="match status" value="1"/>
</dbReference>
<dbReference type="PANTHER" id="PTHR43297">
    <property type="entry name" value="OLIGOPEPTIDE TRANSPORT ATP-BINDING PROTEIN APPD"/>
    <property type="match status" value="1"/>
</dbReference>
<dbReference type="PROSITE" id="PS00211">
    <property type="entry name" value="ABC_TRANSPORTER_1"/>
    <property type="match status" value="1"/>
</dbReference>
<evidence type="ECO:0000256" key="5">
    <source>
        <dbReference type="ARBA" id="ARBA00022741"/>
    </source>
</evidence>
<evidence type="ECO:0000256" key="8">
    <source>
        <dbReference type="SAM" id="MobiDB-lite"/>
    </source>
</evidence>
<dbReference type="GO" id="GO:0005886">
    <property type="term" value="C:plasma membrane"/>
    <property type="evidence" value="ECO:0007669"/>
    <property type="project" value="UniProtKB-SubCell"/>
</dbReference>
<evidence type="ECO:0000313" key="11">
    <source>
        <dbReference type="Proteomes" id="UP000463857"/>
    </source>
</evidence>
<dbReference type="GO" id="GO:0015833">
    <property type="term" value="P:peptide transport"/>
    <property type="evidence" value="ECO:0007669"/>
    <property type="project" value="InterPro"/>
</dbReference>
<dbReference type="InterPro" id="IPR003593">
    <property type="entry name" value="AAA+_ATPase"/>
</dbReference>
<evidence type="ECO:0000256" key="2">
    <source>
        <dbReference type="ARBA" id="ARBA00005417"/>
    </source>
</evidence>
<evidence type="ECO:0000259" key="9">
    <source>
        <dbReference type="PROSITE" id="PS50893"/>
    </source>
</evidence>
<keyword evidence="3" id="KW-0813">Transport</keyword>
<dbReference type="NCBIfam" id="TIGR01727">
    <property type="entry name" value="oligo_HPY"/>
    <property type="match status" value="1"/>
</dbReference>
<keyword evidence="5" id="KW-0547">Nucleotide-binding</keyword>
<dbReference type="Pfam" id="PF08352">
    <property type="entry name" value="oligo_HPY"/>
    <property type="match status" value="1"/>
</dbReference>
<dbReference type="InterPro" id="IPR050388">
    <property type="entry name" value="ABC_Ni/Peptide_Import"/>
</dbReference>
<evidence type="ECO:0000256" key="1">
    <source>
        <dbReference type="ARBA" id="ARBA00004202"/>
    </source>
</evidence>
<dbReference type="InterPro" id="IPR003439">
    <property type="entry name" value="ABC_transporter-like_ATP-bd"/>
</dbReference>
<feature type="compositionally biased region" description="Basic and acidic residues" evidence="8">
    <location>
        <begin position="365"/>
        <end position="379"/>
    </location>
</feature>
<dbReference type="SMART" id="SM00382">
    <property type="entry name" value="AAA"/>
    <property type="match status" value="1"/>
</dbReference>
<dbReference type="PANTHER" id="PTHR43297:SF2">
    <property type="entry name" value="DIPEPTIDE TRANSPORT ATP-BINDING PROTEIN DPPD"/>
    <property type="match status" value="1"/>
</dbReference>
<dbReference type="Gene3D" id="3.40.50.300">
    <property type="entry name" value="P-loop containing nucleotide triphosphate hydrolases"/>
    <property type="match status" value="1"/>
</dbReference>
<keyword evidence="11" id="KW-1185">Reference proteome</keyword>
<feature type="region of interest" description="Disordered" evidence="8">
    <location>
        <begin position="360"/>
        <end position="379"/>
    </location>
</feature>
<comment type="subcellular location">
    <subcellularLocation>
        <location evidence="1">Cell membrane</location>
        <topology evidence="1">Peripheral membrane protein</topology>
    </subcellularLocation>
</comment>
<accession>A0A7L4YUB5</accession>
<dbReference type="SUPFAM" id="SSF52540">
    <property type="entry name" value="P-loop containing nucleoside triphosphate hydrolases"/>
    <property type="match status" value="1"/>
</dbReference>
<sequence>MARAKKAIATAATDLSAPHTADALLSVRDLNVSFPTDDGLVTAVRNVSFDLRAGEALGIVGESGSGKSVSAMALMGLLPSTTRIAGSVMFDGKELIGMPDEDQRKIRGNGIAMIFQDPMTSLNPVHTVGKQLAEAYVAHNDVSKDAAREKVIETLKAVGIPQPDRRARQYPHEFSGGMRQRAMIAMAVINEPRLIIADEPTTALDVTVQAQILETLQALQENTDAAIMFITHDLGVVAAVTDRAQVMYAGTIVETGPVHEVLRTPRMPYTAGLIGSIPKTAGIGTRLTPIPGAPPSLINIAPGCTFAPRCYMAREVCNEAEPPLVDVNGPIHKSRCLFWEEVTRVDAVAAEIEEEAAAVEAQEAAAERDAFAASNEEVR</sequence>
<dbReference type="GO" id="GO:0005524">
    <property type="term" value="F:ATP binding"/>
    <property type="evidence" value="ECO:0007669"/>
    <property type="project" value="UniProtKB-KW"/>
</dbReference>
<gene>
    <name evidence="10" type="ORF">EK0264_18320</name>
</gene>
<evidence type="ECO:0000313" key="10">
    <source>
        <dbReference type="EMBL" id="QHC02037.1"/>
    </source>
</evidence>
<dbReference type="InterPro" id="IPR017871">
    <property type="entry name" value="ABC_transporter-like_CS"/>
</dbReference>